<keyword evidence="2" id="KW-1185">Reference proteome</keyword>
<proteinExistence type="predicted"/>
<name>A0A0C3Q4I7_9AGAM</name>
<evidence type="ECO:0000313" key="1">
    <source>
        <dbReference type="EMBL" id="KIO23855.1"/>
    </source>
</evidence>
<dbReference type="EMBL" id="KN823074">
    <property type="protein sequence ID" value="KIO23855.1"/>
    <property type="molecule type" value="Genomic_DNA"/>
</dbReference>
<dbReference type="Proteomes" id="UP000054248">
    <property type="component" value="Unassembled WGS sequence"/>
</dbReference>
<protein>
    <submittedName>
        <fullName evidence="1">Uncharacterized protein</fullName>
    </submittedName>
</protein>
<reference evidence="1 2" key="1">
    <citation type="submission" date="2014-04" db="EMBL/GenBank/DDBJ databases">
        <authorList>
            <consortium name="DOE Joint Genome Institute"/>
            <person name="Kuo A."/>
            <person name="Girlanda M."/>
            <person name="Perotto S."/>
            <person name="Kohler A."/>
            <person name="Nagy L.G."/>
            <person name="Floudas D."/>
            <person name="Copeland A."/>
            <person name="Barry K.W."/>
            <person name="Cichocki N."/>
            <person name="Veneault-Fourrey C."/>
            <person name="LaButti K."/>
            <person name="Lindquist E.A."/>
            <person name="Lipzen A."/>
            <person name="Lundell T."/>
            <person name="Morin E."/>
            <person name="Murat C."/>
            <person name="Sun H."/>
            <person name="Tunlid A."/>
            <person name="Henrissat B."/>
            <person name="Grigoriev I.V."/>
            <person name="Hibbett D.S."/>
            <person name="Martin F."/>
            <person name="Nordberg H.P."/>
            <person name="Cantor M.N."/>
            <person name="Hua S.X."/>
        </authorList>
    </citation>
    <scope>NUCLEOTIDE SEQUENCE [LARGE SCALE GENOMIC DNA]</scope>
    <source>
        <strain evidence="1 2">MUT 4182</strain>
    </source>
</reference>
<sequence>MTLAVGARTVLVPPSPSLVVVDDDRDEPQRYSQQHSLSSHTCFSVQTEHLWKRRRVRELRDGKKFRALALDRDRGSLNPALEESLKTEGESVTRSNGCFRRIWGQDLELGDANANNDNRWTVGWKDVGPGGSDGTCPIQGSTQLLLGSNSIFASPYARHTLPPQNCTTLKLGLLDCLRWHLVTLGQDAVHVLFDNQERLLVQDCVLFGIFTFCLISDPLNGKE</sequence>
<accession>A0A0C3Q4I7</accession>
<gene>
    <name evidence="1" type="ORF">M407DRAFT_9232</name>
</gene>
<dbReference type="AlphaFoldDB" id="A0A0C3Q4I7"/>
<reference evidence="2" key="2">
    <citation type="submission" date="2015-01" db="EMBL/GenBank/DDBJ databases">
        <title>Evolutionary Origins and Diversification of the Mycorrhizal Mutualists.</title>
        <authorList>
            <consortium name="DOE Joint Genome Institute"/>
            <consortium name="Mycorrhizal Genomics Consortium"/>
            <person name="Kohler A."/>
            <person name="Kuo A."/>
            <person name="Nagy L.G."/>
            <person name="Floudas D."/>
            <person name="Copeland A."/>
            <person name="Barry K.W."/>
            <person name="Cichocki N."/>
            <person name="Veneault-Fourrey C."/>
            <person name="LaButti K."/>
            <person name="Lindquist E.A."/>
            <person name="Lipzen A."/>
            <person name="Lundell T."/>
            <person name="Morin E."/>
            <person name="Murat C."/>
            <person name="Riley R."/>
            <person name="Ohm R."/>
            <person name="Sun H."/>
            <person name="Tunlid A."/>
            <person name="Henrissat B."/>
            <person name="Grigoriev I.V."/>
            <person name="Hibbett D.S."/>
            <person name="Martin F."/>
        </authorList>
    </citation>
    <scope>NUCLEOTIDE SEQUENCE [LARGE SCALE GENOMIC DNA]</scope>
    <source>
        <strain evidence="2">MUT 4182</strain>
    </source>
</reference>
<evidence type="ECO:0000313" key="2">
    <source>
        <dbReference type="Proteomes" id="UP000054248"/>
    </source>
</evidence>
<organism evidence="1 2">
    <name type="scientific">Tulasnella calospora MUT 4182</name>
    <dbReference type="NCBI Taxonomy" id="1051891"/>
    <lineage>
        <taxon>Eukaryota</taxon>
        <taxon>Fungi</taxon>
        <taxon>Dikarya</taxon>
        <taxon>Basidiomycota</taxon>
        <taxon>Agaricomycotina</taxon>
        <taxon>Agaricomycetes</taxon>
        <taxon>Cantharellales</taxon>
        <taxon>Tulasnellaceae</taxon>
        <taxon>Tulasnella</taxon>
    </lineage>
</organism>
<dbReference type="HOGENOM" id="CLU_1240933_0_0_1"/>